<dbReference type="Proteomes" id="UP000765509">
    <property type="component" value="Unassembled WGS sequence"/>
</dbReference>
<keyword evidence="2" id="KW-1185">Reference proteome</keyword>
<sequence length="103" mass="11664">MDTKIGLGGKPKLSANVPMMVVDLKWRQPLNLKKFNADRDKALPRFCQQKDRLTALYPDMSEFMIQRKILRQCGGDLEHTVKSRTTEQSSAGDIIDILEEVSG</sequence>
<gene>
    <name evidence="1" type="ORF">O181_070254</name>
</gene>
<name>A0A9Q3F0W2_9BASI</name>
<protein>
    <submittedName>
        <fullName evidence="1">Uncharacterized protein</fullName>
    </submittedName>
</protein>
<reference evidence="1" key="1">
    <citation type="submission" date="2021-03" db="EMBL/GenBank/DDBJ databases">
        <title>Draft genome sequence of rust myrtle Austropuccinia psidii MF-1, a brazilian biotype.</title>
        <authorList>
            <person name="Quecine M.C."/>
            <person name="Pachon D.M.R."/>
            <person name="Bonatelli M.L."/>
            <person name="Correr F.H."/>
            <person name="Franceschini L.M."/>
            <person name="Leite T.F."/>
            <person name="Margarido G.R.A."/>
            <person name="Almeida C.A."/>
            <person name="Ferrarezi J.A."/>
            <person name="Labate C.A."/>
        </authorList>
    </citation>
    <scope>NUCLEOTIDE SEQUENCE</scope>
    <source>
        <strain evidence="1">MF-1</strain>
    </source>
</reference>
<comment type="caution">
    <text evidence="1">The sequence shown here is derived from an EMBL/GenBank/DDBJ whole genome shotgun (WGS) entry which is preliminary data.</text>
</comment>
<dbReference type="EMBL" id="AVOT02036091">
    <property type="protein sequence ID" value="MBW0530539.1"/>
    <property type="molecule type" value="Genomic_DNA"/>
</dbReference>
<dbReference type="OrthoDB" id="440455at2759"/>
<evidence type="ECO:0000313" key="2">
    <source>
        <dbReference type="Proteomes" id="UP000765509"/>
    </source>
</evidence>
<evidence type="ECO:0000313" key="1">
    <source>
        <dbReference type="EMBL" id="MBW0530539.1"/>
    </source>
</evidence>
<proteinExistence type="predicted"/>
<dbReference type="AlphaFoldDB" id="A0A9Q3F0W2"/>
<accession>A0A9Q3F0W2</accession>
<organism evidence="1 2">
    <name type="scientific">Austropuccinia psidii MF-1</name>
    <dbReference type="NCBI Taxonomy" id="1389203"/>
    <lineage>
        <taxon>Eukaryota</taxon>
        <taxon>Fungi</taxon>
        <taxon>Dikarya</taxon>
        <taxon>Basidiomycota</taxon>
        <taxon>Pucciniomycotina</taxon>
        <taxon>Pucciniomycetes</taxon>
        <taxon>Pucciniales</taxon>
        <taxon>Sphaerophragmiaceae</taxon>
        <taxon>Austropuccinia</taxon>
    </lineage>
</organism>
<dbReference type="CDD" id="cd14279">
    <property type="entry name" value="CUE"/>
    <property type="match status" value="1"/>
</dbReference>